<protein>
    <submittedName>
        <fullName evidence="3">Ectoine hydroxylase-related dioxygenase (Phytanoyl-CoA dioxygenase family)</fullName>
    </submittedName>
</protein>
<dbReference type="AlphaFoldDB" id="A0A840A5A2"/>
<comment type="caution">
    <text evidence="3">The sequence shown here is derived from an EMBL/GenBank/DDBJ whole genome shotgun (WGS) entry which is preliminary data.</text>
</comment>
<dbReference type="PANTHER" id="PTHR20883">
    <property type="entry name" value="PHYTANOYL-COA DIOXYGENASE DOMAIN CONTAINING 1"/>
    <property type="match status" value="1"/>
</dbReference>
<dbReference type="PANTHER" id="PTHR20883:SF15">
    <property type="entry name" value="PHYTANOYL-COA DIOXYGENASE DOMAIN-CONTAINING PROTEIN 1"/>
    <property type="match status" value="1"/>
</dbReference>
<dbReference type="RefSeq" id="WP_183777041.1">
    <property type="nucleotide sequence ID" value="NZ_JACIDK010000013.1"/>
</dbReference>
<name>A0A840A5A2_9CAUL</name>
<dbReference type="EMBL" id="JACIDK010000013">
    <property type="protein sequence ID" value="MBB3893538.1"/>
    <property type="molecule type" value="Genomic_DNA"/>
</dbReference>
<dbReference type="Pfam" id="PF05721">
    <property type="entry name" value="PhyH"/>
    <property type="match status" value="1"/>
</dbReference>
<keyword evidence="4" id="KW-1185">Reference proteome</keyword>
<reference evidence="3 4" key="1">
    <citation type="submission" date="2020-08" db="EMBL/GenBank/DDBJ databases">
        <title>Genomic Encyclopedia of Type Strains, Phase IV (KMG-IV): sequencing the most valuable type-strain genomes for metagenomic binning, comparative biology and taxonomic classification.</title>
        <authorList>
            <person name="Goeker M."/>
        </authorList>
    </citation>
    <scope>NUCLEOTIDE SEQUENCE [LARGE SCALE GENOMIC DNA]</scope>
    <source>
        <strain evidence="3 4">DSM 21793</strain>
    </source>
</reference>
<evidence type="ECO:0000313" key="3">
    <source>
        <dbReference type="EMBL" id="MBB3893538.1"/>
    </source>
</evidence>
<keyword evidence="1" id="KW-0479">Metal-binding</keyword>
<dbReference type="SUPFAM" id="SSF51197">
    <property type="entry name" value="Clavaminate synthase-like"/>
    <property type="match status" value="1"/>
</dbReference>
<evidence type="ECO:0000256" key="1">
    <source>
        <dbReference type="ARBA" id="ARBA00022723"/>
    </source>
</evidence>
<dbReference type="GO" id="GO:0005506">
    <property type="term" value="F:iron ion binding"/>
    <property type="evidence" value="ECO:0007669"/>
    <property type="project" value="UniProtKB-ARBA"/>
</dbReference>
<dbReference type="GO" id="GO:0016706">
    <property type="term" value="F:2-oxoglutarate-dependent dioxygenase activity"/>
    <property type="evidence" value="ECO:0007669"/>
    <property type="project" value="UniProtKB-ARBA"/>
</dbReference>
<evidence type="ECO:0000256" key="2">
    <source>
        <dbReference type="ARBA" id="ARBA00023004"/>
    </source>
</evidence>
<proteinExistence type="predicted"/>
<accession>A0A840A5A2</accession>
<keyword evidence="2" id="KW-0408">Iron</keyword>
<keyword evidence="3" id="KW-0223">Dioxygenase</keyword>
<organism evidence="3 4">
    <name type="scientific">Phenylobacterium haematophilum</name>
    <dbReference type="NCBI Taxonomy" id="98513"/>
    <lineage>
        <taxon>Bacteria</taxon>
        <taxon>Pseudomonadati</taxon>
        <taxon>Pseudomonadota</taxon>
        <taxon>Alphaproteobacteria</taxon>
        <taxon>Caulobacterales</taxon>
        <taxon>Caulobacteraceae</taxon>
        <taxon>Phenylobacterium</taxon>
    </lineage>
</organism>
<dbReference type="Gene3D" id="2.60.120.620">
    <property type="entry name" value="q2cbj1_9rhob like domain"/>
    <property type="match status" value="1"/>
</dbReference>
<keyword evidence="3" id="KW-0560">Oxidoreductase</keyword>
<dbReference type="Proteomes" id="UP000530564">
    <property type="component" value="Unassembled WGS sequence"/>
</dbReference>
<evidence type="ECO:0000313" key="4">
    <source>
        <dbReference type="Proteomes" id="UP000530564"/>
    </source>
</evidence>
<dbReference type="InterPro" id="IPR008775">
    <property type="entry name" value="Phytyl_CoA_dOase-like"/>
</dbReference>
<sequence length="271" mass="29513">MPEPFDVEAHVRRLSDDGYTVIENFADAAALAAARAALAPHLGSHHGRNAFEGFATERVYTLVARGKVFEDLTAEPRLLALLDRFLQPGYLLTASQAICIYPGEAAQAVHFDDGFYRQPRPRPAISLSLIGAIDAFTAANGATDIIPGSHRWSDADIAALSPQKALSMLQPVVMPAGGAIVFQGTLLHRGGSNRSDGPRLAFTNQYCEPWGRTQENFYLGVPRERVQAASPRLQDLLGYNIWPPFMGQVTGSHPLKSLEEGWIAPVERQTP</sequence>
<gene>
    <name evidence="3" type="ORF">GGQ61_004286</name>
</gene>